<dbReference type="Pfam" id="PF01370">
    <property type="entry name" value="Epimerase"/>
    <property type="match status" value="1"/>
</dbReference>
<dbReference type="AlphaFoldDB" id="A0A4R0P6A5"/>
<evidence type="ECO:0000313" key="4">
    <source>
        <dbReference type="Proteomes" id="UP000291301"/>
    </source>
</evidence>
<proteinExistence type="predicted"/>
<sequence>MAGPTGTRFLLTGVAGFIGMHVARSLIAEGHEVHGVDSVNDYYDPELKRARLAEIANLPRYSFIETDLSDKAKTAELFETVRPARVVHLAAQAGVRYSLENPHAYADSNVLGFLNILEGCRTSAVEHLVYASSSSVYGDRNTVPYSTEDRADHPVSLYAATKRANELMAYSYSHLFRFPTTGLRFFTVYGPWGRPDMAVYLFTKAIFEGKPVKLFNNGDTWRDYTFIDDIVEGVKRVALSDPKFDRSDDGHVPAKVYNIGNSNPEKLLDLVGTLEEVIGKKAVREMHPAQPGDVYRTFADISDLQRDFGFAPSTSLREGLERFVAWYRKYHGIV</sequence>
<reference evidence="3 4" key="1">
    <citation type="journal article" date="2015" name="Antonie Van Leeuwenhoek">
        <title>Oricola cellulosilytica gen. nov., sp. nov., a cellulose-degrading bacterium of the family Phyllobacteriaceae isolated from surface seashore water, and emended descriptions of Mesorhizobium loti and Phyllobacterium myrsinacearum.</title>
        <authorList>
            <person name="Hameed A."/>
            <person name="Shahina M."/>
            <person name="Lai W.A."/>
            <person name="Lin S.Y."/>
            <person name="Young L.S."/>
            <person name="Liu Y.C."/>
            <person name="Hsu Y.H."/>
            <person name="Young C.C."/>
        </authorList>
    </citation>
    <scope>NUCLEOTIDE SEQUENCE [LARGE SCALE GENOMIC DNA]</scope>
    <source>
        <strain evidence="3 4">KCTC 52183</strain>
    </source>
</reference>
<dbReference type="EMBL" id="SJST01000007">
    <property type="protein sequence ID" value="TCD12424.1"/>
    <property type="molecule type" value="Genomic_DNA"/>
</dbReference>
<dbReference type="RefSeq" id="WP_131570623.1">
    <property type="nucleotide sequence ID" value="NZ_JAINFK010000005.1"/>
</dbReference>
<protein>
    <submittedName>
        <fullName evidence="3">NAD-dependent epimerase/dehydratase family protein</fullName>
    </submittedName>
</protein>
<dbReference type="InterPro" id="IPR036291">
    <property type="entry name" value="NAD(P)-bd_dom_sf"/>
</dbReference>
<evidence type="ECO:0000313" key="3">
    <source>
        <dbReference type="EMBL" id="TCD12424.1"/>
    </source>
</evidence>
<dbReference type="SUPFAM" id="SSF51735">
    <property type="entry name" value="NAD(P)-binding Rossmann-fold domains"/>
    <property type="match status" value="1"/>
</dbReference>
<dbReference type="OrthoDB" id="9801785at2"/>
<feature type="domain" description="NAD-dependent epimerase/dehydratase" evidence="2">
    <location>
        <begin position="10"/>
        <end position="240"/>
    </location>
</feature>
<accession>A0A4R0P6A5</accession>
<gene>
    <name evidence="3" type="ORF">E0D97_15620</name>
</gene>
<keyword evidence="4" id="KW-1185">Reference proteome</keyword>
<keyword evidence="1" id="KW-0520">NAD</keyword>
<name>A0A4R0P6A5_9HYPH</name>
<dbReference type="InterPro" id="IPR001509">
    <property type="entry name" value="Epimerase_deHydtase"/>
</dbReference>
<dbReference type="Gene3D" id="3.40.50.720">
    <property type="entry name" value="NAD(P)-binding Rossmann-like Domain"/>
    <property type="match status" value="1"/>
</dbReference>
<dbReference type="Proteomes" id="UP000291301">
    <property type="component" value="Unassembled WGS sequence"/>
</dbReference>
<dbReference type="PANTHER" id="PTHR43574">
    <property type="entry name" value="EPIMERASE-RELATED"/>
    <property type="match status" value="1"/>
</dbReference>
<organism evidence="3 4">
    <name type="scientific">Oricola cellulosilytica</name>
    <dbReference type="NCBI Taxonomy" id="1429082"/>
    <lineage>
        <taxon>Bacteria</taxon>
        <taxon>Pseudomonadati</taxon>
        <taxon>Pseudomonadota</taxon>
        <taxon>Alphaproteobacteria</taxon>
        <taxon>Hyphomicrobiales</taxon>
        <taxon>Ahrensiaceae</taxon>
        <taxon>Oricola</taxon>
    </lineage>
</organism>
<dbReference type="PRINTS" id="PR01713">
    <property type="entry name" value="NUCEPIMERASE"/>
</dbReference>
<comment type="caution">
    <text evidence="3">The sequence shown here is derived from an EMBL/GenBank/DDBJ whole genome shotgun (WGS) entry which is preliminary data.</text>
</comment>
<evidence type="ECO:0000259" key="2">
    <source>
        <dbReference type="Pfam" id="PF01370"/>
    </source>
</evidence>
<evidence type="ECO:0000256" key="1">
    <source>
        <dbReference type="ARBA" id="ARBA00023027"/>
    </source>
</evidence>